<dbReference type="WBParaSite" id="GPUH_0002701801-mRNA-1">
    <property type="protein sequence ID" value="GPUH_0002701801-mRNA-1"/>
    <property type="gene ID" value="GPUH_0002701801"/>
</dbReference>
<dbReference type="AlphaFoldDB" id="A0A183F197"/>
<sequence>MSGWKGCWKRIEHRWRGIANGGMRMSLMWISERRPLEMASLLCQRRNRIQMPIFICNTMVDSQISSSHRPDTFE</sequence>
<organism evidence="3">
    <name type="scientific">Gongylonema pulchrum</name>
    <dbReference type="NCBI Taxonomy" id="637853"/>
    <lineage>
        <taxon>Eukaryota</taxon>
        <taxon>Metazoa</taxon>
        <taxon>Ecdysozoa</taxon>
        <taxon>Nematoda</taxon>
        <taxon>Chromadorea</taxon>
        <taxon>Rhabditida</taxon>
        <taxon>Spirurina</taxon>
        <taxon>Spiruromorpha</taxon>
        <taxon>Spiruroidea</taxon>
        <taxon>Gongylonematidae</taxon>
        <taxon>Gongylonema</taxon>
    </lineage>
</organism>
<evidence type="ECO:0000313" key="2">
    <source>
        <dbReference type="Proteomes" id="UP000271098"/>
    </source>
</evidence>
<name>A0A183F197_9BILA</name>
<dbReference type="EMBL" id="UYRT01116633">
    <property type="protein sequence ID" value="VDN49771.1"/>
    <property type="molecule type" value="Genomic_DNA"/>
</dbReference>
<evidence type="ECO:0000313" key="3">
    <source>
        <dbReference type="WBParaSite" id="GPUH_0002701801-mRNA-1"/>
    </source>
</evidence>
<gene>
    <name evidence="1" type="ORF">GPUH_LOCUS26987</name>
</gene>
<reference evidence="1 2" key="2">
    <citation type="submission" date="2018-11" db="EMBL/GenBank/DDBJ databases">
        <authorList>
            <consortium name="Pathogen Informatics"/>
        </authorList>
    </citation>
    <scope>NUCLEOTIDE SEQUENCE [LARGE SCALE GENOMIC DNA]</scope>
</reference>
<proteinExistence type="predicted"/>
<protein>
    <submittedName>
        <fullName evidence="1 3">Uncharacterized protein</fullName>
    </submittedName>
</protein>
<keyword evidence="2" id="KW-1185">Reference proteome</keyword>
<accession>A0A183F197</accession>
<reference evidence="3" key="1">
    <citation type="submission" date="2016-06" db="UniProtKB">
        <authorList>
            <consortium name="WormBaseParasite"/>
        </authorList>
    </citation>
    <scope>IDENTIFICATION</scope>
</reference>
<evidence type="ECO:0000313" key="1">
    <source>
        <dbReference type="EMBL" id="VDN49771.1"/>
    </source>
</evidence>
<dbReference type="Proteomes" id="UP000271098">
    <property type="component" value="Unassembled WGS sequence"/>
</dbReference>